<dbReference type="PRINTS" id="PR00419">
    <property type="entry name" value="ADXRDTASE"/>
</dbReference>
<dbReference type="RefSeq" id="WP_010797474.1">
    <property type="nucleotide sequence ID" value="NZ_CP069262.1"/>
</dbReference>
<dbReference type="PANTHER" id="PTHR42887:SF1">
    <property type="entry name" value="BLR3961 PROTEIN"/>
    <property type="match status" value="1"/>
</dbReference>
<dbReference type="EMBL" id="UAUF01000013">
    <property type="protein sequence ID" value="SPZ09875.1"/>
    <property type="molecule type" value="Genomic_DNA"/>
</dbReference>
<reference evidence="6 9" key="2">
    <citation type="submission" date="2020-10" db="EMBL/GenBank/DDBJ databases">
        <title>Genome sequences of Pseudomonas isolates.</title>
        <authorList>
            <person name="Wessels L."/>
            <person name="Reich F."/>
            <person name="Hammerl J."/>
        </authorList>
    </citation>
    <scope>NUCLEOTIDE SEQUENCE [LARGE SCALE GENOMIC DNA]</scope>
    <source>
        <strain evidence="6 9">20-MO00624-0</strain>
    </source>
</reference>
<dbReference type="InterPro" id="IPR023166">
    <property type="entry name" value="BaiN-like_dom_sf"/>
</dbReference>
<evidence type="ECO:0000259" key="4">
    <source>
        <dbReference type="Pfam" id="PF03486"/>
    </source>
</evidence>
<dbReference type="EMBL" id="JADMCD010000001">
    <property type="protein sequence ID" value="MBF8639229.1"/>
    <property type="molecule type" value="Genomic_DNA"/>
</dbReference>
<reference evidence="7 8" key="1">
    <citation type="submission" date="2018-06" db="EMBL/GenBank/DDBJ databases">
        <authorList>
            <consortium name="Pathogen Informatics"/>
            <person name="Doyle S."/>
        </authorList>
    </citation>
    <scope>NUCLEOTIDE SEQUENCE [LARGE SCALE GENOMIC DNA]</scope>
    <source>
        <strain evidence="7 8">NCTC11842</strain>
    </source>
</reference>
<dbReference type="SUPFAM" id="SSF51905">
    <property type="entry name" value="FAD/NAD(P)-binding domain"/>
    <property type="match status" value="1"/>
</dbReference>
<protein>
    <submittedName>
        <fullName evidence="7">Flavoprotein, PP_4765 family</fullName>
    </submittedName>
    <submittedName>
        <fullName evidence="6">TIGR03862 family flavoprotein</fullName>
    </submittedName>
</protein>
<comment type="cofactor">
    <cofactor evidence="1">
        <name>FAD</name>
        <dbReference type="ChEBI" id="CHEBI:57692"/>
    </cofactor>
</comment>
<dbReference type="InterPro" id="IPR057661">
    <property type="entry name" value="RsdA/BaiN/AoA(So)_Rossmann"/>
</dbReference>
<gene>
    <name evidence="6" type="ORF">IRZ65_00850</name>
    <name evidence="7" type="ORF">NCTC11842_03459</name>
</gene>
<name>A0A2X2DBT5_PSELU</name>
<dbReference type="SUPFAM" id="SSF160996">
    <property type="entry name" value="HI0933 insert domain-like"/>
    <property type="match status" value="1"/>
</dbReference>
<evidence type="ECO:0000256" key="1">
    <source>
        <dbReference type="ARBA" id="ARBA00001974"/>
    </source>
</evidence>
<dbReference type="Pfam" id="PF22780">
    <property type="entry name" value="HI0933_like_1st"/>
    <property type="match status" value="1"/>
</dbReference>
<evidence type="ECO:0000256" key="2">
    <source>
        <dbReference type="ARBA" id="ARBA00022630"/>
    </source>
</evidence>
<dbReference type="Gene3D" id="3.50.50.60">
    <property type="entry name" value="FAD/NAD(P)-binding domain"/>
    <property type="match status" value="1"/>
</dbReference>
<evidence type="ECO:0000313" key="6">
    <source>
        <dbReference type="EMBL" id="MBF8639229.1"/>
    </source>
</evidence>
<feature type="domain" description="RsdA/BaiN/AoA(So)-like insert" evidence="5">
    <location>
        <begin position="198"/>
        <end position="351"/>
    </location>
</feature>
<dbReference type="Gene3D" id="1.10.8.260">
    <property type="entry name" value="HI0933 insert domain-like"/>
    <property type="match status" value="1"/>
</dbReference>
<dbReference type="InterPro" id="IPR055178">
    <property type="entry name" value="RsdA/BaiN/AoA(So)-like_dom"/>
</dbReference>
<dbReference type="NCBIfam" id="TIGR03862">
    <property type="entry name" value="flavo_PP4765"/>
    <property type="match status" value="1"/>
</dbReference>
<sequence length="411" mass="43771">MSPHVPTHSRTAAIIGGGPAGLMAAEVLAGTGVTVDVYDGMPSVGRKFLLAGVGGMNITHAEDQPAFRSRYRGREAPLSRCLDGFDSHSLRDWIHGLGIETFVGSSGRVFPTDMKAAPLLRAWLHRLREAGVRIHTRHRWLGWDEHGALSFSTPAGETCLRAGATVLTLGGASWPRLGSDGVWTGYLEEQGIALAPLQPANCGFEVAQWSDHLRSKFAGSPIKPVAMMLKDGTRRQGEFVLTETGIEGSLVYALSAEIRTELLRTGSATLYLDLAPTKEQSALAAALSKPRKGKSMANHLRAHAGLEGARSALLRELAPAKAFDDMQHLAAAIKSLPLTVIRPRPIEEAISSAGGVPFEALNEQLMLNALPGVFCAGEMLDWEAPTGGYLLTACFATGRTAGLGAAAWLNR</sequence>
<proteinExistence type="predicted"/>
<dbReference type="InterPro" id="IPR004792">
    <property type="entry name" value="BaiN-like"/>
</dbReference>
<dbReference type="NCBIfam" id="TIGR00275">
    <property type="entry name" value="aminoacetone oxidase family FAD-binding enzyme"/>
    <property type="match status" value="1"/>
</dbReference>
<dbReference type="PANTHER" id="PTHR42887">
    <property type="entry name" value="OS12G0638800 PROTEIN"/>
    <property type="match status" value="1"/>
</dbReference>
<dbReference type="Proteomes" id="UP000626180">
    <property type="component" value="Unassembled WGS sequence"/>
</dbReference>
<keyword evidence="3" id="KW-0274">FAD</keyword>
<evidence type="ECO:0000313" key="8">
    <source>
        <dbReference type="Proteomes" id="UP000250443"/>
    </source>
</evidence>
<feature type="domain" description="RsdA/BaiN/AoA(So)-like Rossmann fold-like" evidence="4">
    <location>
        <begin position="12"/>
        <end position="402"/>
    </location>
</feature>
<dbReference type="Proteomes" id="UP000250443">
    <property type="component" value="Unassembled WGS sequence"/>
</dbReference>
<dbReference type="AlphaFoldDB" id="A0A2X2DBT5"/>
<evidence type="ECO:0000256" key="3">
    <source>
        <dbReference type="ARBA" id="ARBA00022827"/>
    </source>
</evidence>
<dbReference type="InterPro" id="IPR022460">
    <property type="entry name" value="Flavoprotein_PP4765"/>
</dbReference>
<dbReference type="Gene3D" id="2.40.30.10">
    <property type="entry name" value="Translation factors"/>
    <property type="match status" value="1"/>
</dbReference>
<dbReference type="InterPro" id="IPR036188">
    <property type="entry name" value="FAD/NAD-bd_sf"/>
</dbReference>
<evidence type="ECO:0000313" key="9">
    <source>
        <dbReference type="Proteomes" id="UP000626180"/>
    </source>
</evidence>
<evidence type="ECO:0000259" key="5">
    <source>
        <dbReference type="Pfam" id="PF22780"/>
    </source>
</evidence>
<evidence type="ECO:0000313" key="7">
    <source>
        <dbReference type="EMBL" id="SPZ09875.1"/>
    </source>
</evidence>
<keyword evidence="2" id="KW-0285">Flavoprotein</keyword>
<dbReference type="Pfam" id="PF03486">
    <property type="entry name" value="HI0933_like"/>
    <property type="match status" value="1"/>
</dbReference>
<organism evidence="7 8">
    <name type="scientific">Pseudomonas luteola</name>
    <dbReference type="NCBI Taxonomy" id="47886"/>
    <lineage>
        <taxon>Bacteria</taxon>
        <taxon>Pseudomonadati</taxon>
        <taxon>Pseudomonadota</taxon>
        <taxon>Gammaproteobacteria</taxon>
        <taxon>Pseudomonadales</taxon>
        <taxon>Pseudomonadaceae</taxon>
        <taxon>Pseudomonas</taxon>
    </lineage>
</organism>
<keyword evidence="9" id="KW-1185">Reference proteome</keyword>
<accession>A0A2X2DBT5</accession>